<evidence type="ECO:0000313" key="3">
    <source>
        <dbReference type="Proteomes" id="UP000273143"/>
    </source>
</evidence>
<keyword evidence="3" id="KW-1185">Reference proteome</keyword>
<protein>
    <submittedName>
        <fullName evidence="2">DUF4123 domain-containing protein</fullName>
    </submittedName>
</protein>
<accession>A0A3Q9JHI0</accession>
<proteinExistence type="predicted"/>
<gene>
    <name evidence="2" type="ORF">DM558_02605</name>
</gene>
<dbReference type="EMBL" id="CP029822">
    <property type="protein sequence ID" value="AZS49738.1"/>
    <property type="molecule type" value="Genomic_DNA"/>
</dbReference>
<dbReference type="InterPro" id="IPR025391">
    <property type="entry name" value="DUF4123"/>
</dbReference>
<dbReference type="AlphaFoldDB" id="A0A3Q9JHI0"/>
<dbReference type="Proteomes" id="UP000273143">
    <property type="component" value="Chromosome"/>
</dbReference>
<name>A0A3Q9JHI0_9GAMM</name>
<reference evidence="3" key="1">
    <citation type="submission" date="2018-06" db="EMBL/GenBank/DDBJ databases">
        <title>Complete genome of Pseudomonas insecticola strain QZS01.</title>
        <authorList>
            <person name="Wang J."/>
            <person name="Su Q."/>
        </authorList>
    </citation>
    <scope>NUCLEOTIDE SEQUENCE [LARGE SCALE GENOMIC DNA]</scope>
    <source>
        <strain evidence="3">QZS01</strain>
    </source>
</reference>
<evidence type="ECO:0000313" key="2">
    <source>
        <dbReference type="EMBL" id="AZS49738.1"/>
    </source>
</evidence>
<evidence type="ECO:0000259" key="1">
    <source>
        <dbReference type="Pfam" id="PF13503"/>
    </source>
</evidence>
<sequence length="243" mass="28303">MISTQQWLATVPDNLTIYTLLGSISAAKPVTAYFKKTNQVNLTALWQETPYANWFEAMPYIAPIPRDSKFFDWVDQTKSKDWGWLAASPYEPETIRKHFKSLTKVLMPDGMDVFFRYWDGKYLYPILEHLNQKQQAAQLIPVFSHYLINQQALEVALSHNLPEPKAYPWWRVEQQLMDKLTEADNGTLVENLLSALKEDNAPLYLSYPESTLRLKASHFVEMENYTLETLVKQFKAFLLEESI</sequence>
<dbReference type="RefSeq" id="WP_127161918.1">
    <property type="nucleotide sequence ID" value="NZ_CP029822.1"/>
</dbReference>
<dbReference type="Pfam" id="PF13503">
    <property type="entry name" value="DUF4123"/>
    <property type="match status" value="1"/>
</dbReference>
<organism evidence="2 3">
    <name type="scientific">Entomomonas moraniae</name>
    <dbReference type="NCBI Taxonomy" id="2213226"/>
    <lineage>
        <taxon>Bacteria</taxon>
        <taxon>Pseudomonadati</taxon>
        <taxon>Pseudomonadota</taxon>
        <taxon>Gammaproteobacteria</taxon>
        <taxon>Pseudomonadales</taxon>
        <taxon>Pseudomonadaceae</taxon>
        <taxon>Entomomonas</taxon>
    </lineage>
</organism>
<feature type="domain" description="DUF4123" evidence="1">
    <location>
        <begin position="27"/>
        <end position="136"/>
    </location>
</feature>
<dbReference type="KEGG" id="emo:DM558_02605"/>